<feature type="region of interest" description="Disordered" evidence="1">
    <location>
        <begin position="349"/>
        <end position="380"/>
    </location>
</feature>
<evidence type="ECO:0000256" key="1">
    <source>
        <dbReference type="SAM" id="MobiDB-lite"/>
    </source>
</evidence>
<keyword evidence="2" id="KW-0472">Membrane</keyword>
<evidence type="ECO:0000313" key="3">
    <source>
        <dbReference type="EMBL" id="VYS84460.1"/>
    </source>
</evidence>
<name>A0A6N2RYA6_9ACTO</name>
<dbReference type="AlphaFoldDB" id="A0A6N2RYA6"/>
<evidence type="ECO:0000256" key="2">
    <source>
        <dbReference type="SAM" id="Phobius"/>
    </source>
</evidence>
<reference evidence="3" key="1">
    <citation type="submission" date="2019-11" db="EMBL/GenBank/DDBJ databases">
        <authorList>
            <person name="Feng L."/>
        </authorList>
    </citation>
    <scope>NUCLEOTIDE SEQUENCE</scope>
    <source>
        <strain evidence="3">AodontolyticusLFYP35</strain>
    </source>
</reference>
<dbReference type="InterPro" id="IPR032326">
    <property type="entry name" value="DUF4853"/>
</dbReference>
<protein>
    <submittedName>
        <fullName evidence="3">Uncharacterized protein</fullName>
    </submittedName>
</protein>
<keyword evidence="2" id="KW-0812">Transmembrane</keyword>
<accession>A0A6N2RYA6</accession>
<dbReference type="EMBL" id="CACRSM010000002">
    <property type="protein sequence ID" value="VYS84460.1"/>
    <property type="molecule type" value="Genomic_DNA"/>
</dbReference>
<sequence>MVSDSQSTRGAQGRRMKFFWRVVAVLVCAAVGYFVFSFYALLHDDGLPSMDGRLPLEKRVSIEAFQRDVEPHILSARQALFEDTGGVRPFSEGSRVEPGGENEWVFYSQNTDGAKPSVDAVYEVMREHVEPYGYVLALDKTYRDGSRSLVWRDYDNGGTVDVDTNGDRTSFGYESGARPSDGSVPDPRVLIPNDSRDVAGYVSDSLPSIWDFDRDAPRFPETDGSEWAEKRQSIEVFQREVEPRILRFRDEIVGDSPYYVARRPSEIHADEKDLLVKRYWFKSQRVQCGPRDVGQVVEWGNAHLNPLGFVLVYDYASPVPGVGHYLAWKDEKNGGLVTVILREKNTEFSYESGARPSDGSVPDPTVLIPNDHRDLPDPLA</sequence>
<feature type="compositionally biased region" description="Basic and acidic residues" evidence="1">
    <location>
        <begin position="370"/>
        <end position="380"/>
    </location>
</feature>
<keyword evidence="2" id="KW-1133">Transmembrane helix</keyword>
<dbReference type="Gene3D" id="3.30.2030.30">
    <property type="match status" value="2"/>
</dbReference>
<organism evidence="3">
    <name type="scientific">Schaalia odontolytica</name>
    <dbReference type="NCBI Taxonomy" id="1660"/>
    <lineage>
        <taxon>Bacteria</taxon>
        <taxon>Bacillati</taxon>
        <taxon>Actinomycetota</taxon>
        <taxon>Actinomycetes</taxon>
        <taxon>Actinomycetales</taxon>
        <taxon>Actinomycetaceae</taxon>
        <taxon>Schaalia</taxon>
    </lineage>
</organism>
<gene>
    <name evidence="3" type="ORF">AOLFYP35_00529</name>
</gene>
<feature type="transmembrane region" description="Helical" evidence="2">
    <location>
        <begin position="18"/>
        <end position="42"/>
    </location>
</feature>
<proteinExistence type="predicted"/>
<dbReference type="Pfam" id="PF16145">
    <property type="entry name" value="DUF4853"/>
    <property type="match status" value="2"/>
</dbReference>
<feature type="region of interest" description="Disordered" evidence="1">
    <location>
        <begin position="162"/>
        <end position="186"/>
    </location>
</feature>